<comment type="caution">
    <text evidence="2">The sequence shown here is derived from an EMBL/GenBank/DDBJ whole genome shotgun (WGS) entry which is preliminary data.</text>
</comment>
<sequence length="67" mass="7334">MENNNNHKTTRFGHGDDFLEQILAILVQLNSSSMPASNGDDHGGSAAEYRGEQTSWKLNMSGSTHNN</sequence>
<feature type="region of interest" description="Disordered" evidence="1">
    <location>
        <begin position="32"/>
        <end position="67"/>
    </location>
</feature>
<accession>A0AAV3P3N8</accession>
<keyword evidence="3" id="KW-1185">Reference proteome</keyword>
<feature type="compositionally biased region" description="Polar residues" evidence="1">
    <location>
        <begin position="52"/>
        <end position="67"/>
    </location>
</feature>
<protein>
    <submittedName>
        <fullName evidence="2">Uncharacterized protein</fullName>
    </submittedName>
</protein>
<proteinExistence type="predicted"/>
<organism evidence="2 3">
    <name type="scientific">Lithospermum erythrorhizon</name>
    <name type="common">Purple gromwell</name>
    <name type="synonym">Lithospermum officinale var. erythrorhizon</name>
    <dbReference type="NCBI Taxonomy" id="34254"/>
    <lineage>
        <taxon>Eukaryota</taxon>
        <taxon>Viridiplantae</taxon>
        <taxon>Streptophyta</taxon>
        <taxon>Embryophyta</taxon>
        <taxon>Tracheophyta</taxon>
        <taxon>Spermatophyta</taxon>
        <taxon>Magnoliopsida</taxon>
        <taxon>eudicotyledons</taxon>
        <taxon>Gunneridae</taxon>
        <taxon>Pentapetalae</taxon>
        <taxon>asterids</taxon>
        <taxon>lamiids</taxon>
        <taxon>Boraginales</taxon>
        <taxon>Boraginaceae</taxon>
        <taxon>Boraginoideae</taxon>
        <taxon>Lithospermeae</taxon>
        <taxon>Lithospermum</taxon>
    </lineage>
</organism>
<dbReference type="Proteomes" id="UP001454036">
    <property type="component" value="Unassembled WGS sequence"/>
</dbReference>
<reference evidence="2 3" key="1">
    <citation type="submission" date="2024-01" db="EMBL/GenBank/DDBJ databases">
        <title>The complete chloroplast genome sequence of Lithospermum erythrorhizon: insights into the phylogenetic relationship among Boraginaceae species and the maternal lineages of purple gromwells.</title>
        <authorList>
            <person name="Okada T."/>
            <person name="Watanabe K."/>
        </authorList>
    </citation>
    <scope>NUCLEOTIDE SEQUENCE [LARGE SCALE GENOMIC DNA]</scope>
</reference>
<evidence type="ECO:0000313" key="2">
    <source>
        <dbReference type="EMBL" id="GAA0145838.1"/>
    </source>
</evidence>
<gene>
    <name evidence="2" type="ORF">LIER_05935</name>
</gene>
<evidence type="ECO:0000256" key="1">
    <source>
        <dbReference type="SAM" id="MobiDB-lite"/>
    </source>
</evidence>
<evidence type="ECO:0000313" key="3">
    <source>
        <dbReference type="Proteomes" id="UP001454036"/>
    </source>
</evidence>
<dbReference type="EMBL" id="BAABME010000837">
    <property type="protein sequence ID" value="GAA0145838.1"/>
    <property type="molecule type" value="Genomic_DNA"/>
</dbReference>
<dbReference type="AlphaFoldDB" id="A0AAV3P3N8"/>
<name>A0AAV3P3N8_LITER</name>